<dbReference type="PROSITE" id="PS00061">
    <property type="entry name" value="ADH_SHORT"/>
    <property type="match status" value="1"/>
</dbReference>
<accession>A0A5A7QQG1</accession>
<dbReference type="InterPro" id="IPR020904">
    <property type="entry name" value="Sc_DH/Rdtase_CS"/>
</dbReference>
<sequence length="310" mass="33512">MGVYEKQVVVITGCSAGGIGHALAREFASRGCLVVATARSLASISDMQDDPRFFVQEMDVSSDESVRHALSTVLERFGRIDVVVNNAGVQCVGPIAEVPLSAIEQTFNTNVFGFEFLFGGPAAVLCGSVNMNLEHGSDLMVDAISGSLRLIQAVVPHMASRKKGKIVNFGSVTALAPLPWAGTYTASKAAIHTISDTLRLELRHFGIDVINVVPGAITSNIGNSALASYSQMPEWKLFKPFEEAIRVRATYSQGPKSTPSEEFAKKTVDAVLKESPPAWFSYGHLSTVMAILYHVPLFIRDFIIGKRFKC</sequence>
<evidence type="ECO:0000256" key="2">
    <source>
        <dbReference type="ARBA" id="ARBA00023002"/>
    </source>
</evidence>
<dbReference type="PANTHER" id="PTHR44169:SF6">
    <property type="entry name" value="NADPH-DEPENDENT 1-ACYLDIHYDROXYACETONE PHOSPHATE REDUCTASE"/>
    <property type="match status" value="1"/>
</dbReference>
<gene>
    <name evidence="4" type="ORF">STAS_24704</name>
</gene>
<reference evidence="5" key="1">
    <citation type="journal article" date="2019" name="Curr. Biol.">
        <title>Genome Sequence of Striga asiatica Provides Insight into the Evolution of Plant Parasitism.</title>
        <authorList>
            <person name="Yoshida S."/>
            <person name="Kim S."/>
            <person name="Wafula E.K."/>
            <person name="Tanskanen J."/>
            <person name="Kim Y.M."/>
            <person name="Honaas L."/>
            <person name="Yang Z."/>
            <person name="Spallek T."/>
            <person name="Conn C.E."/>
            <person name="Ichihashi Y."/>
            <person name="Cheong K."/>
            <person name="Cui S."/>
            <person name="Der J.P."/>
            <person name="Gundlach H."/>
            <person name="Jiao Y."/>
            <person name="Hori C."/>
            <person name="Ishida J.K."/>
            <person name="Kasahara H."/>
            <person name="Kiba T."/>
            <person name="Kim M.S."/>
            <person name="Koo N."/>
            <person name="Laohavisit A."/>
            <person name="Lee Y.H."/>
            <person name="Lumba S."/>
            <person name="McCourt P."/>
            <person name="Mortimer J.C."/>
            <person name="Mutuku J.M."/>
            <person name="Nomura T."/>
            <person name="Sasaki-Sekimoto Y."/>
            <person name="Seto Y."/>
            <person name="Wang Y."/>
            <person name="Wakatake T."/>
            <person name="Sakakibara H."/>
            <person name="Demura T."/>
            <person name="Yamaguchi S."/>
            <person name="Yoneyama K."/>
            <person name="Manabe R.I."/>
            <person name="Nelson D.C."/>
            <person name="Schulman A.H."/>
            <person name="Timko M.P."/>
            <person name="dePamphilis C.W."/>
            <person name="Choi D."/>
            <person name="Shirasu K."/>
        </authorList>
    </citation>
    <scope>NUCLEOTIDE SEQUENCE [LARGE SCALE GENOMIC DNA]</scope>
    <source>
        <strain evidence="5">cv. UVA1</strain>
    </source>
</reference>
<dbReference type="GO" id="GO:0005783">
    <property type="term" value="C:endoplasmic reticulum"/>
    <property type="evidence" value="ECO:0007669"/>
    <property type="project" value="TreeGrafter"/>
</dbReference>
<comment type="caution">
    <text evidence="4">The sequence shown here is derived from an EMBL/GenBank/DDBJ whole genome shotgun (WGS) entry which is preliminary data.</text>
</comment>
<evidence type="ECO:0000313" key="5">
    <source>
        <dbReference type="Proteomes" id="UP000325081"/>
    </source>
</evidence>
<dbReference type="PANTHER" id="PTHR44169">
    <property type="entry name" value="NADPH-DEPENDENT 1-ACYLDIHYDROXYACETONE PHOSPHATE REDUCTASE"/>
    <property type="match status" value="1"/>
</dbReference>
<dbReference type="EMBL" id="BKCP01007959">
    <property type="protein sequence ID" value="GER47595.1"/>
    <property type="molecule type" value="Genomic_DNA"/>
</dbReference>
<evidence type="ECO:0000313" key="4">
    <source>
        <dbReference type="EMBL" id="GER47595.1"/>
    </source>
</evidence>
<dbReference type="PRINTS" id="PR00080">
    <property type="entry name" value="SDRFAMILY"/>
</dbReference>
<keyword evidence="2" id="KW-0560">Oxidoreductase</keyword>
<dbReference type="Gene3D" id="3.40.50.720">
    <property type="entry name" value="NAD(P)-binding Rossmann-like Domain"/>
    <property type="match status" value="1"/>
</dbReference>
<dbReference type="SUPFAM" id="SSF51735">
    <property type="entry name" value="NAD(P)-binding Rossmann-fold domains"/>
    <property type="match status" value="1"/>
</dbReference>
<dbReference type="AlphaFoldDB" id="A0A5A7QQG1"/>
<proteinExistence type="inferred from homology"/>
<evidence type="ECO:0000256" key="3">
    <source>
        <dbReference type="RuleBase" id="RU000363"/>
    </source>
</evidence>
<dbReference type="Proteomes" id="UP000325081">
    <property type="component" value="Unassembled WGS sequence"/>
</dbReference>
<name>A0A5A7QQG1_STRAF</name>
<organism evidence="4 5">
    <name type="scientific">Striga asiatica</name>
    <name type="common">Asiatic witchweed</name>
    <name type="synonym">Buchnera asiatica</name>
    <dbReference type="NCBI Taxonomy" id="4170"/>
    <lineage>
        <taxon>Eukaryota</taxon>
        <taxon>Viridiplantae</taxon>
        <taxon>Streptophyta</taxon>
        <taxon>Embryophyta</taxon>
        <taxon>Tracheophyta</taxon>
        <taxon>Spermatophyta</taxon>
        <taxon>Magnoliopsida</taxon>
        <taxon>eudicotyledons</taxon>
        <taxon>Gunneridae</taxon>
        <taxon>Pentapetalae</taxon>
        <taxon>asterids</taxon>
        <taxon>lamiids</taxon>
        <taxon>Lamiales</taxon>
        <taxon>Orobanchaceae</taxon>
        <taxon>Buchnereae</taxon>
        <taxon>Striga</taxon>
    </lineage>
</organism>
<dbReference type="InterPro" id="IPR002347">
    <property type="entry name" value="SDR_fam"/>
</dbReference>
<keyword evidence="5" id="KW-1185">Reference proteome</keyword>
<dbReference type="Pfam" id="PF00106">
    <property type="entry name" value="adh_short"/>
    <property type="match status" value="2"/>
</dbReference>
<comment type="similarity">
    <text evidence="1 3">Belongs to the short-chain dehydrogenases/reductases (SDR) family.</text>
</comment>
<dbReference type="GO" id="GO:0016491">
    <property type="term" value="F:oxidoreductase activity"/>
    <property type="evidence" value="ECO:0007669"/>
    <property type="project" value="UniProtKB-KW"/>
</dbReference>
<dbReference type="InterPro" id="IPR036291">
    <property type="entry name" value="NAD(P)-bd_dom_sf"/>
</dbReference>
<dbReference type="PRINTS" id="PR00081">
    <property type="entry name" value="GDHRDH"/>
</dbReference>
<dbReference type="CDD" id="cd05374">
    <property type="entry name" value="17beta-HSD-like_SDR_c"/>
    <property type="match status" value="1"/>
</dbReference>
<evidence type="ECO:0000256" key="1">
    <source>
        <dbReference type="ARBA" id="ARBA00006484"/>
    </source>
</evidence>
<dbReference type="OrthoDB" id="2102561at2759"/>
<protein>
    <submittedName>
        <fullName evidence="4">NAD(P)-binding Rossmann-fold superfamily protein</fullName>
    </submittedName>
</protein>